<name>A0AA41YQP0_9PROT</name>
<protein>
    <submittedName>
        <fullName evidence="8">DoxX family protein</fullName>
    </submittedName>
</protein>
<dbReference type="InterPro" id="IPR032808">
    <property type="entry name" value="DoxX"/>
</dbReference>
<reference evidence="8" key="1">
    <citation type="submission" date="2022-09" db="EMBL/GenBank/DDBJ databases">
        <title>Rhodovastum sp. nov. RN2-1 isolated from soil in Seongnam, South Korea.</title>
        <authorList>
            <person name="Le N.T."/>
        </authorList>
    </citation>
    <scope>NUCLEOTIDE SEQUENCE</scope>
    <source>
        <strain evidence="8">RN2-1</strain>
    </source>
</reference>
<dbReference type="RefSeq" id="WP_264713516.1">
    <property type="nucleotide sequence ID" value="NZ_JAPDNT010000005.1"/>
</dbReference>
<evidence type="ECO:0000256" key="3">
    <source>
        <dbReference type="ARBA" id="ARBA00022475"/>
    </source>
</evidence>
<keyword evidence="6 7" id="KW-0472">Membrane</keyword>
<evidence type="ECO:0000256" key="4">
    <source>
        <dbReference type="ARBA" id="ARBA00022692"/>
    </source>
</evidence>
<dbReference type="Proteomes" id="UP001165679">
    <property type="component" value="Unassembled WGS sequence"/>
</dbReference>
<organism evidence="8 9">
    <name type="scientific">Limobrevibacterium gyesilva</name>
    <dbReference type="NCBI Taxonomy" id="2991712"/>
    <lineage>
        <taxon>Bacteria</taxon>
        <taxon>Pseudomonadati</taxon>
        <taxon>Pseudomonadota</taxon>
        <taxon>Alphaproteobacteria</taxon>
        <taxon>Acetobacterales</taxon>
        <taxon>Acetobacteraceae</taxon>
        <taxon>Limobrevibacterium</taxon>
    </lineage>
</organism>
<evidence type="ECO:0000256" key="5">
    <source>
        <dbReference type="ARBA" id="ARBA00022989"/>
    </source>
</evidence>
<evidence type="ECO:0000256" key="6">
    <source>
        <dbReference type="ARBA" id="ARBA00023136"/>
    </source>
</evidence>
<gene>
    <name evidence="8" type="ORF">OL599_09725</name>
</gene>
<comment type="caution">
    <text evidence="8">The sequence shown here is derived from an EMBL/GenBank/DDBJ whole genome shotgun (WGS) entry which is preliminary data.</text>
</comment>
<evidence type="ECO:0000256" key="7">
    <source>
        <dbReference type="SAM" id="Phobius"/>
    </source>
</evidence>
<keyword evidence="9" id="KW-1185">Reference proteome</keyword>
<dbReference type="Pfam" id="PF07681">
    <property type="entry name" value="DoxX"/>
    <property type="match status" value="1"/>
</dbReference>
<keyword evidence="3" id="KW-1003">Cell membrane</keyword>
<evidence type="ECO:0000313" key="8">
    <source>
        <dbReference type="EMBL" id="MCW3474863.1"/>
    </source>
</evidence>
<comment type="subcellular location">
    <subcellularLocation>
        <location evidence="1">Cell membrane</location>
        <topology evidence="1">Multi-pass membrane protein</topology>
    </subcellularLocation>
</comment>
<sequence>MLSVLRIFVALLFLQHGLMKYFGFPANSPPNFTMFSLAGLAGAIEIVGSLLLLAGLYTRQAAFIMSGEMAVAYFMLRPQRGFFPLTNGGELESLYCFVFLYLVFAGPGPWSIDATRRRAAIA</sequence>
<dbReference type="EMBL" id="JAPDNT010000005">
    <property type="protein sequence ID" value="MCW3474863.1"/>
    <property type="molecule type" value="Genomic_DNA"/>
</dbReference>
<accession>A0AA41YQP0</accession>
<dbReference type="PANTHER" id="PTHR33452:SF4">
    <property type="entry name" value="BLL4328 PROTEIN"/>
    <property type="match status" value="1"/>
</dbReference>
<proteinExistence type="inferred from homology"/>
<dbReference type="PANTHER" id="PTHR33452">
    <property type="entry name" value="OXIDOREDUCTASE CATD-RELATED"/>
    <property type="match status" value="1"/>
</dbReference>
<feature type="transmembrane region" description="Helical" evidence="7">
    <location>
        <begin position="35"/>
        <end position="57"/>
    </location>
</feature>
<comment type="similarity">
    <text evidence="2">Belongs to the DoxX family.</text>
</comment>
<evidence type="ECO:0000256" key="1">
    <source>
        <dbReference type="ARBA" id="ARBA00004651"/>
    </source>
</evidence>
<keyword evidence="4 7" id="KW-0812">Transmembrane</keyword>
<reference evidence="8" key="2">
    <citation type="submission" date="2022-10" db="EMBL/GenBank/DDBJ databases">
        <authorList>
            <person name="Trinh H.N."/>
        </authorList>
    </citation>
    <scope>NUCLEOTIDE SEQUENCE</scope>
    <source>
        <strain evidence="8">RN2-1</strain>
    </source>
</reference>
<dbReference type="AlphaFoldDB" id="A0AA41YQP0"/>
<evidence type="ECO:0000313" key="9">
    <source>
        <dbReference type="Proteomes" id="UP001165679"/>
    </source>
</evidence>
<evidence type="ECO:0000256" key="2">
    <source>
        <dbReference type="ARBA" id="ARBA00006679"/>
    </source>
</evidence>
<dbReference type="InterPro" id="IPR051907">
    <property type="entry name" value="DoxX-like_oxidoreductase"/>
</dbReference>
<dbReference type="GO" id="GO:0005886">
    <property type="term" value="C:plasma membrane"/>
    <property type="evidence" value="ECO:0007669"/>
    <property type="project" value="UniProtKB-SubCell"/>
</dbReference>
<keyword evidence="5 7" id="KW-1133">Transmembrane helix</keyword>